<sequence>MGYAVLFFFISFIFPLCPSEHDDHQPADDQYIGRSRMFRGRNYSCSTHLTITPLSQLTSFNRQIMRRTLYRSLCVDRSS</sequence>
<keyword evidence="1" id="KW-0732">Signal</keyword>
<dbReference type="Proteomes" id="UP000238479">
    <property type="component" value="Chromosome 1"/>
</dbReference>
<evidence type="ECO:0000256" key="1">
    <source>
        <dbReference type="SAM" id="SignalP"/>
    </source>
</evidence>
<comment type="caution">
    <text evidence="2">The sequence shown here is derived from an EMBL/GenBank/DDBJ whole genome shotgun (WGS) entry which is preliminary data.</text>
</comment>
<keyword evidence="3" id="KW-1185">Reference proteome</keyword>
<dbReference type="EMBL" id="PDCK01000039">
    <property type="protein sequence ID" value="PRQ59348.1"/>
    <property type="molecule type" value="Genomic_DNA"/>
</dbReference>
<dbReference type="AlphaFoldDB" id="A0A2P6SKX9"/>
<gene>
    <name evidence="2" type="ORF">RchiOBHm_Chr1g0369231</name>
</gene>
<feature type="chain" id="PRO_5015107060" description="Secreted protein" evidence="1">
    <location>
        <begin position="20"/>
        <end position="79"/>
    </location>
</feature>
<protein>
    <recommendedName>
        <fullName evidence="4">Secreted protein</fullName>
    </recommendedName>
</protein>
<accession>A0A2P6SKX9</accession>
<reference evidence="2 3" key="1">
    <citation type="journal article" date="2018" name="Nat. Genet.">
        <title>The Rosa genome provides new insights in the design of modern roses.</title>
        <authorList>
            <person name="Bendahmane M."/>
        </authorList>
    </citation>
    <scope>NUCLEOTIDE SEQUENCE [LARGE SCALE GENOMIC DNA]</scope>
    <source>
        <strain evidence="3">cv. Old Blush</strain>
    </source>
</reference>
<organism evidence="2 3">
    <name type="scientific">Rosa chinensis</name>
    <name type="common">China rose</name>
    <dbReference type="NCBI Taxonomy" id="74649"/>
    <lineage>
        <taxon>Eukaryota</taxon>
        <taxon>Viridiplantae</taxon>
        <taxon>Streptophyta</taxon>
        <taxon>Embryophyta</taxon>
        <taxon>Tracheophyta</taxon>
        <taxon>Spermatophyta</taxon>
        <taxon>Magnoliopsida</taxon>
        <taxon>eudicotyledons</taxon>
        <taxon>Gunneridae</taxon>
        <taxon>Pentapetalae</taxon>
        <taxon>rosids</taxon>
        <taxon>fabids</taxon>
        <taxon>Rosales</taxon>
        <taxon>Rosaceae</taxon>
        <taxon>Rosoideae</taxon>
        <taxon>Rosoideae incertae sedis</taxon>
        <taxon>Rosa</taxon>
    </lineage>
</organism>
<evidence type="ECO:0008006" key="4">
    <source>
        <dbReference type="Google" id="ProtNLM"/>
    </source>
</evidence>
<dbReference type="Gramene" id="PRQ59348">
    <property type="protein sequence ID" value="PRQ59348"/>
    <property type="gene ID" value="RchiOBHm_Chr1g0369231"/>
</dbReference>
<feature type="signal peptide" evidence="1">
    <location>
        <begin position="1"/>
        <end position="19"/>
    </location>
</feature>
<evidence type="ECO:0000313" key="2">
    <source>
        <dbReference type="EMBL" id="PRQ59348.1"/>
    </source>
</evidence>
<proteinExistence type="predicted"/>
<evidence type="ECO:0000313" key="3">
    <source>
        <dbReference type="Proteomes" id="UP000238479"/>
    </source>
</evidence>
<name>A0A2P6SKX9_ROSCH</name>